<evidence type="ECO:0000313" key="11">
    <source>
        <dbReference type="Proteomes" id="UP001152759"/>
    </source>
</evidence>
<reference evidence="10" key="1">
    <citation type="submission" date="2021-12" db="EMBL/GenBank/DDBJ databases">
        <authorList>
            <person name="King R."/>
        </authorList>
    </citation>
    <scope>NUCLEOTIDE SEQUENCE</scope>
</reference>
<keyword evidence="11" id="KW-1185">Reference proteome</keyword>
<dbReference type="SMART" id="SM00239">
    <property type="entry name" value="C2"/>
    <property type="match status" value="2"/>
</dbReference>
<feature type="domain" description="Ras-GAP" evidence="9">
    <location>
        <begin position="338"/>
        <end position="532"/>
    </location>
</feature>
<dbReference type="CDD" id="cd05128">
    <property type="entry name" value="RasGAP_GAP1_like"/>
    <property type="match status" value="1"/>
</dbReference>
<dbReference type="InterPro" id="IPR001936">
    <property type="entry name" value="RasGAP_dom"/>
</dbReference>
<dbReference type="Gene3D" id="2.30.29.30">
    <property type="entry name" value="Pleckstrin-homology domain (PH domain)/Phosphotyrosine-binding domain (PTB)"/>
    <property type="match status" value="1"/>
</dbReference>
<dbReference type="PROSITE" id="PS50018">
    <property type="entry name" value="RAS_GTPASE_ACTIV_2"/>
    <property type="match status" value="1"/>
</dbReference>
<dbReference type="KEGG" id="btab:109044273"/>
<accession>A0A9P0A4G2</accession>
<gene>
    <name evidence="10" type="ORF">BEMITA_LOCUS5340</name>
</gene>
<keyword evidence="2" id="KW-0479">Metal-binding</keyword>
<evidence type="ECO:0000256" key="5">
    <source>
        <dbReference type="ARBA" id="ARBA00022833"/>
    </source>
</evidence>
<evidence type="ECO:0000259" key="9">
    <source>
        <dbReference type="PROSITE" id="PS50018"/>
    </source>
</evidence>
<dbReference type="CDD" id="cd04010">
    <property type="entry name" value="C2B_RasA3"/>
    <property type="match status" value="1"/>
</dbReference>
<dbReference type="Pfam" id="PF00168">
    <property type="entry name" value="C2"/>
    <property type="match status" value="2"/>
</dbReference>
<evidence type="ECO:0000259" key="7">
    <source>
        <dbReference type="PROSITE" id="PS50003"/>
    </source>
</evidence>
<organism evidence="10 11">
    <name type="scientific">Bemisia tabaci</name>
    <name type="common">Sweetpotato whitefly</name>
    <name type="synonym">Aleurodes tabaci</name>
    <dbReference type="NCBI Taxonomy" id="7038"/>
    <lineage>
        <taxon>Eukaryota</taxon>
        <taxon>Metazoa</taxon>
        <taxon>Ecdysozoa</taxon>
        <taxon>Arthropoda</taxon>
        <taxon>Hexapoda</taxon>
        <taxon>Insecta</taxon>
        <taxon>Pterygota</taxon>
        <taxon>Neoptera</taxon>
        <taxon>Paraneoptera</taxon>
        <taxon>Hemiptera</taxon>
        <taxon>Sternorrhyncha</taxon>
        <taxon>Aleyrodoidea</taxon>
        <taxon>Aleyrodidae</taxon>
        <taxon>Aleyrodinae</taxon>
        <taxon>Bemisia</taxon>
    </lineage>
</organism>
<dbReference type="AlphaFoldDB" id="A0A9P0A4G2"/>
<keyword evidence="5" id="KW-0862">Zinc</keyword>
<dbReference type="PROSITE" id="PS50004">
    <property type="entry name" value="C2"/>
    <property type="match status" value="2"/>
</dbReference>
<dbReference type="InterPro" id="IPR039360">
    <property type="entry name" value="Ras_GTPase"/>
</dbReference>
<dbReference type="PROSITE" id="PS00509">
    <property type="entry name" value="RAS_GTPASE_ACTIV_1"/>
    <property type="match status" value="1"/>
</dbReference>
<dbReference type="CDD" id="cd01244">
    <property type="entry name" value="PH_GAP1-like"/>
    <property type="match status" value="1"/>
</dbReference>
<evidence type="ECO:0000256" key="3">
    <source>
        <dbReference type="ARBA" id="ARBA00022737"/>
    </source>
</evidence>
<feature type="domain" description="PH" evidence="7">
    <location>
        <begin position="585"/>
        <end position="686"/>
    </location>
</feature>
<dbReference type="SUPFAM" id="SSF50729">
    <property type="entry name" value="PH domain-like"/>
    <property type="match status" value="1"/>
</dbReference>
<evidence type="ECO:0000256" key="1">
    <source>
        <dbReference type="ARBA" id="ARBA00022468"/>
    </source>
</evidence>
<dbReference type="OrthoDB" id="1562946at2759"/>
<evidence type="ECO:0000256" key="4">
    <source>
        <dbReference type="ARBA" id="ARBA00022771"/>
    </source>
</evidence>
<dbReference type="SMART" id="SM00323">
    <property type="entry name" value="RasGAP"/>
    <property type="match status" value="1"/>
</dbReference>
<dbReference type="InterPro" id="IPR035892">
    <property type="entry name" value="C2_domain_sf"/>
</dbReference>
<dbReference type="Pfam" id="PF00616">
    <property type="entry name" value="RasGAP"/>
    <property type="match status" value="2"/>
</dbReference>
<keyword evidence="1" id="KW-0343">GTPase activation</keyword>
<dbReference type="InterPro" id="IPR001849">
    <property type="entry name" value="PH_domain"/>
</dbReference>
<dbReference type="InterPro" id="IPR023152">
    <property type="entry name" value="RasGAP_CS"/>
</dbReference>
<evidence type="ECO:0000313" key="10">
    <source>
        <dbReference type="EMBL" id="CAH0386190.1"/>
    </source>
</evidence>
<keyword evidence="4 6" id="KW-0863">Zinc-finger</keyword>
<dbReference type="InterPro" id="IPR000008">
    <property type="entry name" value="C2_dom"/>
</dbReference>
<protein>
    <recommendedName>
        <fullName evidence="12">Ras GTPase-activating protein</fullName>
    </recommendedName>
</protein>
<dbReference type="InterPro" id="IPR008936">
    <property type="entry name" value="Rho_GTPase_activation_prot"/>
</dbReference>
<dbReference type="Gene3D" id="1.10.506.10">
    <property type="entry name" value="GTPase Activation - p120gap, domain 1"/>
    <property type="match status" value="1"/>
</dbReference>
<dbReference type="GO" id="GO:0005096">
    <property type="term" value="F:GTPase activator activity"/>
    <property type="evidence" value="ECO:0007669"/>
    <property type="project" value="UniProtKB-KW"/>
</dbReference>
<dbReference type="GO" id="GO:0008270">
    <property type="term" value="F:zinc ion binding"/>
    <property type="evidence" value="ECO:0007669"/>
    <property type="project" value="UniProtKB-KW"/>
</dbReference>
<dbReference type="Pfam" id="PF00169">
    <property type="entry name" value="PH"/>
    <property type="match status" value="1"/>
</dbReference>
<evidence type="ECO:0000256" key="6">
    <source>
        <dbReference type="PROSITE-ProRule" id="PRU00432"/>
    </source>
</evidence>
<name>A0A9P0A4G2_BEMTA</name>
<dbReference type="SMART" id="SM00107">
    <property type="entry name" value="BTK"/>
    <property type="match status" value="1"/>
</dbReference>
<dbReference type="Gene3D" id="2.60.40.150">
    <property type="entry name" value="C2 domain"/>
    <property type="match status" value="2"/>
</dbReference>
<dbReference type="SUPFAM" id="SSF48350">
    <property type="entry name" value="GTPase activation domain, GAP"/>
    <property type="match status" value="1"/>
</dbReference>
<dbReference type="SMART" id="SM00233">
    <property type="entry name" value="PH"/>
    <property type="match status" value="1"/>
</dbReference>
<proteinExistence type="predicted"/>
<dbReference type="PROSITE" id="PS50003">
    <property type="entry name" value="PH_DOMAIN"/>
    <property type="match status" value="1"/>
</dbReference>
<dbReference type="PROSITE" id="PS51113">
    <property type="entry name" value="ZF_BTK"/>
    <property type="match status" value="1"/>
</dbReference>
<feature type="domain" description="C2" evidence="8">
    <location>
        <begin position="124"/>
        <end position="260"/>
    </location>
</feature>
<dbReference type="Pfam" id="PF00779">
    <property type="entry name" value="BTK"/>
    <property type="match status" value="1"/>
</dbReference>
<dbReference type="InterPro" id="IPR001562">
    <property type="entry name" value="Znf_Btk_motif"/>
</dbReference>
<dbReference type="InterPro" id="IPR011993">
    <property type="entry name" value="PH-like_dom_sf"/>
</dbReference>
<evidence type="ECO:0000256" key="2">
    <source>
        <dbReference type="ARBA" id="ARBA00022723"/>
    </source>
</evidence>
<dbReference type="SUPFAM" id="SSF49562">
    <property type="entry name" value="C2 domain (Calcium/lipid-binding domain, CaLB)"/>
    <property type="match status" value="2"/>
</dbReference>
<dbReference type="GO" id="GO:0035556">
    <property type="term" value="P:intracellular signal transduction"/>
    <property type="evidence" value="ECO:0007669"/>
    <property type="project" value="InterPro"/>
</dbReference>
<dbReference type="PANTHER" id="PTHR10194:SF148">
    <property type="entry name" value="GTPASE-ACTIVATING PROTEIN"/>
    <property type="match status" value="1"/>
</dbReference>
<evidence type="ECO:0000259" key="8">
    <source>
        <dbReference type="PROSITE" id="PS50004"/>
    </source>
</evidence>
<keyword evidence="3" id="KW-0677">Repeat</keyword>
<dbReference type="Proteomes" id="UP001152759">
    <property type="component" value="Chromosome 3"/>
</dbReference>
<dbReference type="PANTHER" id="PTHR10194">
    <property type="entry name" value="RAS GTPASE-ACTIVATING PROTEINS"/>
    <property type="match status" value="1"/>
</dbReference>
<dbReference type="EMBL" id="OU963864">
    <property type="protein sequence ID" value="CAH0386190.1"/>
    <property type="molecule type" value="Genomic_DNA"/>
</dbReference>
<sequence>MADANTLFRTEERLKIKIGEAKNLAARNHGSVSHRDVYCAISLDQEEIFRTSTIEKTLNPFFGEEFQFEVPRSFRFLSVYVYDRESKLDKIIGKVAIKKEELPSYNNNKDFWFPIRPVTADSEVQGKVHLEVRFEKNSTYGAAERLTVRLNEACDLTLFNGSCDAVATVTVKYMNGKVDMRKTKIKKKTNSPLFDETFTFELANLPRNTDHSVSPNDRDWSELMVTLYHDSSGGNVFLGEVKIPLLGTKQQNYAATNAWYYLQPRKKRPTQKVSASSLSSAINDENSIGSLRLKINYILDHVLPSHNYIKLRDLIIKNPESQPITSSAAYLLGEIIPCKIDAAQPLVRILLHYDQIVPTIRALAKWEISKVTDANTIFRGNTLVSKMMDEVMRLAGLRYLHETLRGPLEKIFLERKPCEIDPTRVKDTNTIRTNFNNLKMYVKEVFEAITTSALHCPSILCQIFHNLKDLAILYFPDNKEVRYSVVSGFIFLRFFAPAILGPRLFDLTTEQIDSQMNRTLTLISKTIQSLCNLVSSRTPPCKEEYMSSMYQTFYSDETHITAVRQFLELISASSDPAQKNSDAPVILKEGVMTKRAQGRKRFGRKNFKQRYFRLTTRDLSYAKHKGKEPLYSVVLPDILAVERVRQEAFRKNNMFQIIQPDRILYVQASNCVEEKEWIDMLHKLCSSNKKKLETYHPAAYINSCWQCCRQANEDATGCSHTTIIPAVNKLQTNVDADRELARIHALIIAHLDRLEDILRACQAVYPGDISILPSSVIEDVPSCCRTLSSLRENAILLEQEHRRVLRILARETKYGSKQAPIGDDNYLFLLGAGRLDPSLRLSLS</sequence>
<feature type="domain" description="C2" evidence="8">
    <location>
        <begin position="1"/>
        <end position="113"/>
    </location>
</feature>
<evidence type="ECO:0008006" key="12">
    <source>
        <dbReference type="Google" id="ProtNLM"/>
    </source>
</evidence>